<reference evidence="1 2" key="1">
    <citation type="submission" date="2019-08" db="EMBL/GenBank/DDBJ databases">
        <title>The genome of the soybean aphid Biotype 1, its phylome, world population structure and adaptation to the North American continent.</title>
        <authorList>
            <person name="Giordano R."/>
            <person name="Donthu R.K."/>
            <person name="Hernandez A.G."/>
            <person name="Wright C.L."/>
            <person name="Zimin A.V."/>
        </authorList>
    </citation>
    <scope>NUCLEOTIDE SEQUENCE [LARGE SCALE GENOMIC DNA]</scope>
    <source>
        <tissue evidence="1">Whole aphids</tissue>
    </source>
</reference>
<name>A0A6G0TRL3_APHGL</name>
<dbReference type="EMBL" id="VYZN01000018">
    <property type="protein sequence ID" value="KAE9537412.1"/>
    <property type="molecule type" value="Genomic_DNA"/>
</dbReference>
<comment type="caution">
    <text evidence="1">The sequence shown here is derived from an EMBL/GenBank/DDBJ whole genome shotgun (WGS) entry which is preliminary data.</text>
</comment>
<gene>
    <name evidence="1" type="ORF">AGLY_006435</name>
</gene>
<evidence type="ECO:0000313" key="1">
    <source>
        <dbReference type="EMBL" id="KAE9537412.1"/>
    </source>
</evidence>
<sequence length="194" mass="22467">MFVTFSATELEQVYLNQLTYNNNHGSQLCNSKKLNNNNSSENINSLFAIKIQLDFKILNGSWVSCSTLNLVGILWLQKSIIKHIIVKSVYFSLRSESKNNCIKTIILQSVQNSTINICEEIAPHYCRLGQHNTYTLRKSRLASYVRSKFSNTLIFNKDYSILKLKVERIVQQKKNKDPGLFPVRRIPICRYPIF</sequence>
<protein>
    <submittedName>
        <fullName evidence="1">Uncharacterized protein</fullName>
    </submittedName>
</protein>
<organism evidence="1 2">
    <name type="scientific">Aphis glycines</name>
    <name type="common">Soybean aphid</name>
    <dbReference type="NCBI Taxonomy" id="307491"/>
    <lineage>
        <taxon>Eukaryota</taxon>
        <taxon>Metazoa</taxon>
        <taxon>Ecdysozoa</taxon>
        <taxon>Arthropoda</taxon>
        <taxon>Hexapoda</taxon>
        <taxon>Insecta</taxon>
        <taxon>Pterygota</taxon>
        <taxon>Neoptera</taxon>
        <taxon>Paraneoptera</taxon>
        <taxon>Hemiptera</taxon>
        <taxon>Sternorrhyncha</taxon>
        <taxon>Aphidomorpha</taxon>
        <taxon>Aphidoidea</taxon>
        <taxon>Aphididae</taxon>
        <taxon>Aphidini</taxon>
        <taxon>Aphis</taxon>
        <taxon>Aphis</taxon>
    </lineage>
</organism>
<accession>A0A6G0TRL3</accession>
<dbReference type="AlphaFoldDB" id="A0A6G0TRL3"/>
<evidence type="ECO:0000313" key="2">
    <source>
        <dbReference type="Proteomes" id="UP000475862"/>
    </source>
</evidence>
<dbReference type="Proteomes" id="UP000475862">
    <property type="component" value="Unassembled WGS sequence"/>
</dbReference>
<keyword evidence="2" id="KW-1185">Reference proteome</keyword>
<proteinExistence type="predicted"/>